<protein>
    <submittedName>
        <fullName evidence="3">Uncharacterized protein</fullName>
    </submittedName>
</protein>
<dbReference type="Gene3D" id="1.20.58.80">
    <property type="entry name" value="Phosphotransferase system, lactose/cellobiose-type IIA subunit"/>
    <property type="match status" value="1"/>
</dbReference>
<dbReference type="OrthoDB" id="3197614at2759"/>
<feature type="compositionally biased region" description="Basic and acidic residues" evidence="2">
    <location>
        <begin position="388"/>
        <end position="399"/>
    </location>
</feature>
<gene>
    <name evidence="3" type="ORF">EV356DRAFT_488093</name>
</gene>
<feature type="region of interest" description="Disordered" evidence="2">
    <location>
        <begin position="525"/>
        <end position="545"/>
    </location>
</feature>
<dbReference type="EMBL" id="ML991813">
    <property type="protein sequence ID" value="KAF2232677.1"/>
    <property type="molecule type" value="Genomic_DNA"/>
</dbReference>
<dbReference type="PANTHER" id="PTHR40130:SF1">
    <property type="entry name" value="SPINDLE POLE BODY-ASSOCIATED PROTEIN CUT12 DOMAIN-CONTAINING PROTEIN"/>
    <property type="match status" value="1"/>
</dbReference>
<keyword evidence="4" id="KW-1185">Reference proteome</keyword>
<sequence>MEAAPLTLAHSHARVASLEIQKSNATVASKEHELAAGEFAKAAEHTRDTEAFRILKVLEDHHHHLSRILKSDSKVPLATPKVDKDQDQDQGTALPTTPEPPKNETAATPPTLRSPSPELKAKSPSEALSQRRASRNVPSSIASNLASARGIPSSQKRRPQPVSPALSTNNVEGKISNDPSHQLSPIARRELAQQRLSGRALSAKTSPGSRVTSETMPNALTADETNSKVSTPLNAAQQSSDDSFQRFYSNIRERISSLPSYLAFAGLPLSPSSESTNDAPSSTYSNKIPIDKTTTNTRGRTEANLNNIFSGAALRAVKDDNGNGFGGAESFYVVPSTGGTVSYAGILGREDSGQRMRLSNGSTGEGEGSDEFVDALEKPQPSSPRASRNREGIIHGLNEKGKKTTEELLLENSNLKKGIDILSSRLAQWEVGSQAQSMALRQSVMAGRTGGAAIEGGSDEPAGEGNDGLNAKAKGKAEDTTVAVVQDQASQEERKKLEERIGKLERENEKLLSVVVRYRERWEKLKEGARTRRDTGAKVEESNQL</sequence>
<accession>A0A6A6H442</accession>
<evidence type="ECO:0000256" key="2">
    <source>
        <dbReference type="SAM" id="MobiDB-lite"/>
    </source>
</evidence>
<feature type="compositionally biased region" description="Polar residues" evidence="2">
    <location>
        <begin position="203"/>
        <end position="218"/>
    </location>
</feature>
<keyword evidence="1" id="KW-0175">Coiled coil</keyword>
<feature type="region of interest" description="Disordered" evidence="2">
    <location>
        <begin position="352"/>
        <end position="399"/>
    </location>
</feature>
<evidence type="ECO:0000256" key="1">
    <source>
        <dbReference type="SAM" id="Coils"/>
    </source>
</evidence>
<feature type="compositionally biased region" description="Polar residues" evidence="2">
    <location>
        <begin position="105"/>
        <end position="114"/>
    </location>
</feature>
<organism evidence="3 4">
    <name type="scientific">Viridothelium virens</name>
    <name type="common">Speckled blister lichen</name>
    <name type="synonym">Trypethelium virens</name>
    <dbReference type="NCBI Taxonomy" id="1048519"/>
    <lineage>
        <taxon>Eukaryota</taxon>
        <taxon>Fungi</taxon>
        <taxon>Dikarya</taxon>
        <taxon>Ascomycota</taxon>
        <taxon>Pezizomycotina</taxon>
        <taxon>Dothideomycetes</taxon>
        <taxon>Dothideomycetes incertae sedis</taxon>
        <taxon>Trypetheliales</taxon>
        <taxon>Trypetheliaceae</taxon>
        <taxon>Viridothelium</taxon>
    </lineage>
</organism>
<feature type="region of interest" description="Disordered" evidence="2">
    <location>
        <begin position="270"/>
        <end position="298"/>
    </location>
</feature>
<reference evidence="3" key="1">
    <citation type="journal article" date="2020" name="Stud. Mycol.">
        <title>101 Dothideomycetes genomes: a test case for predicting lifestyles and emergence of pathogens.</title>
        <authorList>
            <person name="Haridas S."/>
            <person name="Albert R."/>
            <person name="Binder M."/>
            <person name="Bloem J."/>
            <person name="Labutti K."/>
            <person name="Salamov A."/>
            <person name="Andreopoulos B."/>
            <person name="Baker S."/>
            <person name="Barry K."/>
            <person name="Bills G."/>
            <person name="Bluhm B."/>
            <person name="Cannon C."/>
            <person name="Castanera R."/>
            <person name="Culley D."/>
            <person name="Daum C."/>
            <person name="Ezra D."/>
            <person name="Gonzalez J."/>
            <person name="Henrissat B."/>
            <person name="Kuo A."/>
            <person name="Liang C."/>
            <person name="Lipzen A."/>
            <person name="Lutzoni F."/>
            <person name="Magnuson J."/>
            <person name="Mondo S."/>
            <person name="Nolan M."/>
            <person name="Ohm R."/>
            <person name="Pangilinan J."/>
            <person name="Park H.-J."/>
            <person name="Ramirez L."/>
            <person name="Alfaro M."/>
            <person name="Sun H."/>
            <person name="Tritt A."/>
            <person name="Yoshinaga Y."/>
            <person name="Zwiers L.-H."/>
            <person name="Turgeon B."/>
            <person name="Goodwin S."/>
            <person name="Spatafora J."/>
            <person name="Crous P."/>
            <person name="Grigoriev I."/>
        </authorList>
    </citation>
    <scope>NUCLEOTIDE SEQUENCE</scope>
    <source>
        <strain evidence="3">Tuck. ex Michener</strain>
    </source>
</reference>
<feature type="region of interest" description="Disordered" evidence="2">
    <location>
        <begin position="69"/>
        <end position="218"/>
    </location>
</feature>
<feature type="compositionally biased region" description="Polar residues" evidence="2">
    <location>
        <begin position="165"/>
        <end position="183"/>
    </location>
</feature>
<dbReference type="AlphaFoldDB" id="A0A6A6H442"/>
<name>A0A6A6H442_VIRVR</name>
<feature type="region of interest" description="Disordered" evidence="2">
    <location>
        <begin position="450"/>
        <end position="479"/>
    </location>
</feature>
<feature type="compositionally biased region" description="Polar residues" evidence="2">
    <location>
        <begin position="136"/>
        <end position="146"/>
    </location>
</feature>
<dbReference type="Proteomes" id="UP000800092">
    <property type="component" value="Unassembled WGS sequence"/>
</dbReference>
<evidence type="ECO:0000313" key="3">
    <source>
        <dbReference type="EMBL" id="KAF2232677.1"/>
    </source>
</evidence>
<feature type="coiled-coil region" evidence="1">
    <location>
        <begin position="487"/>
        <end position="521"/>
    </location>
</feature>
<evidence type="ECO:0000313" key="4">
    <source>
        <dbReference type="Proteomes" id="UP000800092"/>
    </source>
</evidence>
<feature type="region of interest" description="Disordered" evidence="2">
    <location>
        <begin position="223"/>
        <end position="242"/>
    </location>
</feature>
<proteinExistence type="predicted"/>
<dbReference type="PANTHER" id="PTHR40130">
    <property type="entry name" value="EXPRESSED PROTEIN"/>
    <property type="match status" value="1"/>
</dbReference>